<dbReference type="Gene3D" id="1.10.10.10">
    <property type="entry name" value="Winged helix-like DNA-binding domain superfamily/Winged helix DNA-binding domain"/>
    <property type="match status" value="1"/>
</dbReference>
<keyword evidence="1" id="KW-0805">Transcription regulation</keyword>
<feature type="domain" description="HTH iclR-type" evidence="4">
    <location>
        <begin position="18"/>
        <end position="79"/>
    </location>
</feature>
<protein>
    <submittedName>
        <fullName evidence="6">IclR family transcriptional regulator</fullName>
    </submittedName>
</protein>
<dbReference type="RefSeq" id="WP_163567979.1">
    <property type="nucleotide sequence ID" value="NZ_BAAANY010000018.1"/>
</dbReference>
<dbReference type="PANTHER" id="PTHR30136">
    <property type="entry name" value="HELIX-TURN-HELIX TRANSCRIPTIONAL REGULATOR, ICLR FAMILY"/>
    <property type="match status" value="1"/>
</dbReference>
<dbReference type="SMART" id="SM00346">
    <property type="entry name" value="HTH_ICLR"/>
    <property type="match status" value="1"/>
</dbReference>
<dbReference type="PROSITE" id="PS51078">
    <property type="entry name" value="ICLR_ED"/>
    <property type="match status" value="1"/>
</dbReference>
<keyword evidence="2" id="KW-0238">DNA-binding</keyword>
<evidence type="ECO:0000259" key="4">
    <source>
        <dbReference type="PROSITE" id="PS51077"/>
    </source>
</evidence>
<dbReference type="Pfam" id="PF01614">
    <property type="entry name" value="IclR_C"/>
    <property type="match status" value="1"/>
</dbReference>
<name>A0ABN2HP00_9ACTN</name>
<dbReference type="InterPro" id="IPR014757">
    <property type="entry name" value="Tscrpt_reg_IclR_C"/>
</dbReference>
<evidence type="ECO:0000259" key="5">
    <source>
        <dbReference type="PROSITE" id="PS51078"/>
    </source>
</evidence>
<dbReference type="Pfam" id="PF09339">
    <property type="entry name" value="HTH_IclR"/>
    <property type="match status" value="1"/>
</dbReference>
<dbReference type="InterPro" id="IPR005471">
    <property type="entry name" value="Tscrpt_reg_IclR_N"/>
</dbReference>
<dbReference type="CDD" id="cd00090">
    <property type="entry name" value="HTH_ARSR"/>
    <property type="match status" value="1"/>
</dbReference>
<evidence type="ECO:0000256" key="3">
    <source>
        <dbReference type="ARBA" id="ARBA00023163"/>
    </source>
</evidence>
<evidence type="ECO:0000256" key="2">
    <source>
        <dbReference type="ARBA" id="ARBA00023125"/>
    </source>
</evidence>
<evidence type="ECO:0000313" key="6">
    <source>
        <dbReference type="EMBL" id="GAA1690992.1"/>
    </source>
</evidence>
<reference evidence="6 7" key="1">
    <citation type="journal article" date="2019" name="Int. J. Syst. Evol. Microbiol.">
        <title>The Global Catalogue of Microorganisms (GCM) 10K type strain sequencing project: providing services to taxonomists for standard genome sequencing and annotation.</title>
        <authorList>
            <consortium name="The Broad Institute Genomics Platform"/>
            <consortium name="The Broad Institute Genome Sequencing Center for Infectious Disease"/>
            <person name="Wu L."/>
            <person name="Ma J."/>
        </authorList>
    </citation>
    <scope>NUCLEOTIDE SEQUENCE [LARGE SCALE GENOMIC DNA]</scope>
    <source>
        <strain evidence="6 7">JCM 14718</strain>
    </source>
</reference>
<evidence type="ECO:0000256" key="1">
    <source>
        <dbReference type="ARBA" id="ARBA00023015"/>
    </source>
</evidence>
<dbReference type="SUPFAM" id="SSF55781">
    <property type="entry name" value="GAF domain-like"/>
    <property type="match status" value="1"/>
</dbReference>
<dbReference type="EMBL" id="BAAANY010000018">
    <property type="protein sequence ID" value="GAA1690992.1"/>
    <property type="molecule type" value="Genomic_DNA"/>
</dbReference>
<dbReference type="Gene3D" id="3.30.450.40">
    <property type="match status" value="1"/>
</dbReference>
<evidence type="ECO:0000313" key="7">
    <source>
        <dbReference type="Proteomes" id="UP001500618"/>
    </source>
</evidence>
<dbReference type="InterPro" id="IPR029016">
    <property type="entry name" value="GAF-like_dom_sf"/>
</dbReference>
<dbReference type="PANTHER" id="PTHR30136:SF24">
    <property type="entry name" value="HTH-TYPE TRANSCRIPTIONAL REPRESSOR ALLR"/>
    <property type="match status" value="1"/>
</dbReference>
<organism evidence="6 7">
    <name type="scientific">Fodinicola feengrottensis</name>
    <dbReference type="NCBI Taxonomy" id="435914"/>
    <lineage>
        <taxon>Bacteria</taxon>
        <taxon>Bacillati</taxon>
        <taxon>Actinomycetota</taxon>
        <taxon>Actinomycetes</taxon>
        <taxon>Mycobacteriales</taxon>
        <taxon>Fodinicola</taxon>
    </lineage>
</organism>
<dbReference type="Proteomes" id="UP001500618">
    <property type="component" value="Unassembled WGS sequence"/>
</dbReference>
<dbReference type="SUPFAM" id="SSF46785">
    <property type="entry name" value="Winged helix' DNA-binding domain"/>
    <property type="match status" value="1"/>
</dbReference>
<keyword evidence="7" id="KW-1185">Reference proteome</keyword>
<dbReference type="InterPro" id="IPR036390">
    <property type="entry name" value="WH_DNA-bd_sf"/>
</dbReference>
<dbReference type="InterPro" id="IPR036388">
    <property type="entry name" value="WH-like_DNA-bd_sf"/>
</dbReference>
<accession>A0ABN2HP00</accession>
<proteinExistence type="predicted"/>
<gene>
    <name evidence="6" type="ORF">GCM10009765_45570</name>
</gene>
<sequence>MTIENATPTEPAASASADGAALRALRILEAVATGVGPHRLGHIAAETGVSKPSVHRILAQLGEAGFVSADGFGRYAPGPRSYALAARLSGAHGVGAESILRQFQSDVDNTVHVGLRSGNQAVYVNKIEGNQPYRMASHVGMQLPLHSTAIGKAILAYLPASERAQLLAEVGMPARTPATLTDLDKLEANLAEVRDRGYAVDDEENEPTIRCVAAALLDRQGRPIGGLSISTVTFLVTSQDLLALTPRLAETAALLAPWYVAATPAHDRARR</sequence>
<dbReference type="InterPro" id="IPR011991">
    <property type="entry name" value="ArsR-like_HTH"/>
</dbReference>
<comment type="caution">
    <text evidence="6">The sequence shown here is derived from an EMBL/GenBank/DDBJ whole genome shotgun (WGS) entry which is preliminary data.</text>
</comment>
<dbReference type="InterPro" id="IPR050707">
    <property type="entry name" value="HTH_MetabolicPath_Reg"/>
</dbReference>
<keyword evidence="3" id="KW-0804">Transcription</keyword>
<dbReference type="PROSITE" id="PS51077">
    <property type="entry name" value="HTH_ICLR"/>
    <property type="match status" value="1"/>
</dbReference>
<feature type="domain" description="IclR-ED" evidence="5">
    <location>
        <begin position="80"/>
        <end position="261"/>
    </location>
</feature>